<name>A0A6P8AY46_PYRGI</name>
<sequence length="70" mass="8205">FPSHTYHFSHRIRTSLDSGERHRLSRQKSVLLIFETGTYMARGKVTRASLRARVHLRHQTTRSLPQAHII</sequence>
<feature type="non-terminal residue" evidence="2">
    <location>
        <position position="70"/>
    </location>
</feature>
<dbReference type="KEGG" id="pgri:PgNI_10793"/>
<evidence type="ECO:0000313" key="2">
    <source>
        <dbReference type="RefSeq" id="XP_030979838.1"/>
    </source>
</evidence>
<evidence type="ECO:0000313" key="1">
    <source>
        <dbReference type="Proteomes" id="UP000515153"/>
    </source>
</evidence>
<dbReference type="Proteomes" id="UP000515153">
    <property type="component" value="Chromosome VII"/>
</dbReference>
<organism evidence="1 2">
    <name type="scientific">Pyricularia grisea</name>
    <name type="common">Crabgrass-specific blast fungus</name>
    <name type="synonym">Magnaporthe grisea</name>
    <dbReference type="NCBI Taxonomy" id="148305"/>
    <lineage>
        <taxon>Eukaryota</taxon>
        <taxon>Fungi</taxon>
        <taxon>Dikarya</taxon>
        <taxon>Ascomycota</taxon>
        <taxon>Pezizomycotina</taxon>
        <taxon>Sordariomycetes</taxon>
        <taxon>Sordariomycetidae</taxon>
        <taxon>Magnaporthales</taxon>
        <taxon>Pyriculariaceae</taxon>
        <taxon>Pyricularia</taxon>
    </lineage>
</organism>
<accession>A0A6P8AY46</accession>
<dbReference type="AlphaFoldDB" id="A0A6P8AY46"/>
<proteinExistence type="predicted"/>
<dbReference type="GeneID" id="41965672"/>
<keyword evidence="1" id="KW-1185">Reference proteome</keyword>
<gene>
    <name evidence="2" type="ORF">PgNI_10793</name>
</gene>
<reference evidence="2" key="2">
    <citation type="submission" date="2019-10" db="EMBL/GenBank/DDBJ databases">
        <authorList>
            <consortium name="NCBI Genome Project"/>
        </authorList>
    </citation>
    <scope>NUCLEOTIDE SEQUENCE</scope>
    <source>
        <strain evidence="2">NI907</strain>
    </source>
</reference>
<reference evidence="2" key="3">
    <citation type="submission" date="2025-08" db="UniProtKB">
        <authorList>
            <consortium name="RefSeq"/>
        </authorList>
    </citation>
    <scope>IDENTIFICATION</scope>
    <source>
        <strain evidence="2">NI907</strain>
    </source>
</reference>
<protein>
    <submittedName>
        <fullName evidence="2">Uncharacterized protein</fullName>
    </submittedName>
</protein>
<dbReference type="RefSeq" id="XP_030979838.1">
    <property type="nucleotide sequence ID" value="XM_031130766.1"/>
</dbReference>
<feature type="non-terminal residue" evidence="2">
    <location>
        <position position="1"/>
    </location>
</feature>
<reference evidence="1 2" key="1">
    <citation type="journal article" date="2019" name="Mol. Biol. Evol.">
        <title>Blast fungal genomes show frequent chromosomal changes, gene gains and losses, and effector gene turnover.</title>
        <authorList>
            <person name="Gomez Luciano L.B."/>
            <person name="Jason Tsai I."/>
            <person name="Chuma I."/>
            <person name="Tosa Y."/>
            <person name="Chen Y.H."/>
            <person name="Li J.Y."/>
            <person name="Li M.Y."/>
            <person name="Jade Lu M.Y."/>
            <person name="Nakayashiki H."/>
            <person name="Li W.H."/>
        </authorList>
    </citation>
    <scope>NUCLEOTIDE SEQUENCE [LARGE SCALE GENOMIC DNA]</scope>
    <source>
        <strain evidence="1 2">NI907</strain>
    </source>
</reference>